<dbReference type="eggNOG" id="COG2755">
    <property type="taxonomic scope" value="Bacteria"/>
</dbReference>
<dbReference type="STRING" id="1441930.Z042_12605"/>
<evidence type="ECO:0008006" key="4">
    <source>
        <dbReference type="Google" id="ProtNLM"/>
    </source>
</evidence>
<reference evidence="2 3" key="2">
    <citation type="submission" date="2015-03" db="EMBL/GenBank/DDBJ databases">
        <authorList>
            <person name="Chan K.-G."/>
        </authorList>
    </citation>
    <scope>NUCLEOTIDE SEQUENCE [LARGE SCALE GENOMIC DNA]</scope>
    <source>
        <strain evidence="2 3">RB-25</strain>
    </source>
</reference>
<dbReference type="InterPro" id="IPR012669">
    <property type="entry name" value="Pectate_lyase"/>
</dbReference>
<dbReference type="NCBIfam" id="TIGR02474">
    <property type="entry name" value="pec_lyase"/>
    <property type="match status" value="1"/>
</dbReference>
<sequence>MMNFFSFTTGVVMLTGIVTSALAAPGLDGFADAIHHYQNKNGKDYQRLAENDVKGISENVLLYQKDVGGWIENQDPLRILSSEEQQAFRKEKSDIRVSFDNRNTYSQIEYLAHAWAELGDKRYSDAALQGLRYTLNQQYTVCAGWPHTIPPKNSTETENTSYQRAITNADDVTSGILRLFRNILQDRKTYGFVDDATLALISDSVSRGDKCLLELQIVQNGKKTGWAGQYNPETLKPVGGRSYELPGIISSETVGVLEYLTSIDNPSPEIIESINNATQWLKDSALTGFKVVKFEAPEEKYAWHSSQWDRRIEKDPAAPRIWARFYDLNDNSVILANRDGKRVAKYEDIARERRTGYGWYGYFAEEYLSKTYPEWLKKIELK</sequence>
<keyword evidence="1" id="KW-0732">Signal</keyword>
<evidence type="ECO:0000256" key="1">
    <source>
        <dbReference type="SAM" id="SignalP"/>
    </source>
</evidence>
<dbReference type="Pfam" id="PF09492">
    <property type="entry name" value="Pec_lyase"/>
    <property type="match status" value="1"/>
</dbReference>
<dbReference type="Proteomes" id="UP000019030">
    <property type="component" value="Chromosome"/>
</dbReference>
<dbReference type="SUPFAM" id="SSF81853">
    <property type="entry name" value="Family 10 polysaccharide lyase"/>
    <property type="match status" value="1"/>
</dbReference>
<feature type="signal peptide" evidence="1">
    <location>
        <begin position="1"/>
        <end position="23"/>
    </location>
</feature>
<protein>
    <recommendedName>
        <fullName evidence="4">Pectate lyase</fullName>
    </recommendedName>
</protein>
<accession>W0LDD3</accession>
<dbReference type="RefSeq" id="WP_037406677.1">
    <property type="nucleotide sequence ID" value="NZ_CP007044.2"/>
</dbReference>
<gene>
    <name evidence="2" type="ORF">Z042_12605</name>
</gene>
<organism evidence="2 3">
    <name type="scientific">Chania multitudinisentens RB-25</name>
    <dbReference type="NCBI Taxonomy" id="1441930"/>
    <lineage>
        <taxon>Bacteria</taxon>
        <taxon>Pseudomonadati</taxon>
        <taxon>Pseudomonadota</taxon>
        <taxon>Gammaproteobacteria</taxon>
        <taxon>Enterobacterales</taxon>
        <taxon>Yersiniaceae</taxon>
        <taxon>Chania</taxon>
    </lineage>
</organism>
<dbReference type="KEGG" id="sfo:Z042_12605"/>
<dbReference type="HOGENOM" id="CLU_053823_0_0_6"/>
<keyword evidence="3" id="KW-1185">Reference proteome</keyword>
<reference evidence="2 3" key="1">
    <citation type="submission" date="2014-01" db="EMBL/GenBank/DDBJ databases">
        <title>Isolation of Serratia multitudinisentens RB-25 from Ex-Landfill site.</title>
        <authorList>
            <person name="Robson E.H.J."/>
        </authorList>
    </citation>
    <scope>NUCLEOTIDE SEQUENCE [LARGE SCALE GENOMIC DNA]</scope>
    <source>
        <strain evidence="2 3">RB-25</strain>
    </source>
</reference>
<evidence type="ECO:0000313" key="3">
    <source>
        <dbReference type="Proteomes" id="UP000019030"/>
    </source>
</evidence>
<name>W0LDD3_9GAMM</name>
<dbReference type="AlphaFoldDB" id="W0LDD3"/>
<dbReference type="EMBL" id="CP007044">
    <property type="protein sequence ID" value="AHG20379.2"/>
    <property type="molecule type" value="Genomic_DNA"/>
</dbReference>
<feature type="chain" id="PRO_5004792190" description="Pectate lyase" evidence="1">
    <location>
        <begin position="24"/>
        <end position="382"/>
    </location>
</feature>
<proteinExistence type="predicted"/>
<dbReference type="OrthoDB" id="9804686at2"/>
<dbReference type="Gene3D" id="1.50.10.20">
    <property type="match status" value="1"/>
</dbReference>
<evidence type="ECO:0000313" key="2">
    <source>
        <dbReference type="EMBL" id="AHG20379.2"/>
    </source>
</evidence>